<dbReference type="SUPFAM" id="SSF53335">
    <property type="entry name" value="S-adenosyl-L-methionine-dependent methyltransferases"/>
    <property type="match status" value="1"/>
</dbReference>
<evidence type="ECO:0000313" key="6">
    <source>
        <dbReference type="Proteomes" id="UP000004067"/>
    </source>
</evidence>
<feature type="domain" description="O-methyltransferase C-terminal" evidence="4">
    <location>
        <begin position="193"/>
        <end position="308"/>
    </location>
</feature>
<evidence type="ECO:0000256" key="1">
    <source>
        <dbReference type="ARBA" id="ARBA00022603"/>
    </source>
</evidence>
<dbReference type="Proteomes" id="UP000004067">
    <property type="component" value="Unassembled WGS sequence"/>
</dbReference>
<dbReference type="EMBL" id="AFHQ01000041">
    <property type="protein sequence ID" value="EGK58991.1"/>
    <property type="molecule type" value="Genomic_DNA"/>
</dbReference>
<dbReference type="STRING" id="888060.HMPREF9081_1758"/>
<evidence type="ECO:0000256" key="3">
    <source>
        <dbReference type="ARBA" id="ARBA00022691"/>
    </source>
</evidence>
<keyword evidence="3" id="KW-0949">S-adenosyl-L-methionine</keyword>
<sequence length="362" mass="39970">MQENILLTWLTIYTQMIKMSIVFLKKGGAMKFLENSPAAFFRLLEQQKETQLLLAGIRLDVFSLLDEPQTASAAAALLHTDARNTEYFLKALTAIGVITLSAGYFSNTTETRLYLSRNSRLYLGEYFLLWEEKTRLACAEDLVRHGSGGHAAPHTFFDFHRLAELSAVEIGTGRLQSFLDACASVLQPDARVHLLDLGGGSGRMAIEFCRRYPNADGAVYEHPQVADVPRGQILSAGMADRIEVLSGDFMREDFGTGYDLIIASGILDFAGDELEQLTQRVAAATHPGGYLYVVGHHINDEETAPKTSILNWLSARLHGMSALIPRSRICCALADAGFDPQGEARQEGAIAHLQGTWYRRRA</sequence>
<dbReference type="AlphaFoldDB" id="F5RNC2"/>
<reference evidence="5 6" key="1">
    <citation type="submission" date="2011-04" db="EMBL/GenBank/DDBJ databases">
        <authorList>
            <person name="Muzny D."/>
            <person name="Qin X."/>
            <person name="Deng J."/>
            <person name="Jiang H."/>
            <person name="Liu Y."/>
            <person name="Qu J."/>
            <person name="Song X.-Z."/>
            <person name="Zhang L."/>
            <person name="Thornton R."/>
            <person name="Coyle M."/>
            <person name="Francisco L."/>
            <person name="Jackson L."/>
            <person name="Javaid M."/>
            <person name="Korchina V."/>
            <person name="Kovar C."/>
            <person name="Mata R."/>
            <person name="Mathew T."/>
            <person name="Ngo R."/>
            <person name="Nguyen L."/>
            <person name="Nguyen N."/>
            <person name="Okwuonu G."/>
            <person name="Ongeri F."/>
            <person name="Pham C."/>
            <person name="Simmons D."/>
            <person name="Wilczek-Boney K."/>
            <person name="Hale W."/>
            <person name="Jakkamsetti A."/>
            <person name="Pham P."/>
            <person name="Ruth R."/>
            <person name="San Lucas F."/>
            <person name="Warren J."/>
            <person name="Zhang J."/>
            <person name="Zhao Z."/>
            <person name="Zhou C."/>
            <person name="Zhu D."/>
            <person name="Lee S."/>
            <person name="Bess C."/>
            <person name="Blankenburg K."/>
            <person name="Forbes L."/>
            <person name="Fu Q."/>
            <person name="Gubbala S."/>
            <person name="Hirani K."/>
            <person name="Jayaseelan J.C."/>
            <person name="Lara F."/>
            <person name="Munidasa M."/>
            <person name="Palculict T."/>
            <person name="Patil S."/>
            <person name="Pu L.-L."/>
            <person name="Saada N."/>
            <person name="Tang L."/>
            <person name="Weissenberger G."/>
            <person name="Zhu Y."/>
            <person name="Hemphill L."/>
            <person name="Shang Y."/>
            <person name="Youmans B."/>
            <person name="Ayvaz T."/>
            <person name="Ross M."/>
            <person name="Santibanez J."/>
            <person name="Aqrawi P."/>
            <person name="Gross S."/>
            <person name="Joshi V."/>
            <person name="Fowler G."/>
            <person name="Nazareth L."/>
            <person name="Reid J."/>
            <person name="Worley K."/>
            <person name="Petrosino J."/>
            <person name="Highlander S."/>
            <person name="Gibbs R."/>
        </authorList>
    </citation>
    <scope>NUCLEOTIDE SEQUENCE [LARGE SCALE GENOMIC DNA]</scope>
    <source>
        <strain evidence="5 6">DSM 2778</strain>
    </source>
</reference>
<keyword evidence="6" id="KW-1185">Reference proteome</keyword>
<dbReference type="OrthoDB" id="1682723at2"/>
<organism evidence="5 6">
    <name type="scientific">Centipeda periodontii DSM 2778</name>
    <dbReference type="NCBI Taxonomy" id="888060"/>
    <lineage>
        <taxon>Bacteria</taxon>
        <taxon>Bacillati</taxon>
        <taxon>Bacillota</taxon>
        <taxon>Negativicutes</taxon>
        <taxon>Selenomonadales</taxon>
        <taxon>Selenomonadaceae</taxon>
        <taxon>Centipeda</taxon>
    </lineage>
</organism>
<dbReference type="PANTHER" id="PTHR43712:SF2">
    <property type="entry name" value="O-METHYLTRANSFERASE CICE"/>
    <property type="match status" value="1"/>
</dbReference>
<dbReference type="GO" id="GO:0046983">
    <property type="term" value="F:protein dimerization activity"/>
    <property type="evidence" value="ECO:0007669"/>
    <property type="project" value="InterPro"/>
</dbReference>
<dbReference type="CDD" id="cd02440">
    <property type="entry name" value="AdoMet_MTases"/>
    <property type="match status" value="1"/>
</dbReference>
<evidence type="ECO:0000259" key="4">
    <source>
        <dbReference type="Pfam" id="PF00891"/>
    </source>
</evidence>
<dbReference type="eggNOG" id="COG2226">
    <property type="taxonomic scope" value="Bacteria"/>
</dbReference>
<dbReference type="InterPro" id="IPR029063">
    <property type="entry name" value="SAM-dependent_MTases_sf"/>
</dbReference>
<dbReference type="GO" id="GO:0008171">
    <property type="term" value="F:O-methyltransferase activity"/>
    <property type="evidence" value="ECO:0007669"/>
    <property type="project" value="InterPro"/>
</dbReference>
<dbReference type="InterPro" id="IPR001077">
    <property type="entry name" value="COMT_C"/>
</dbReference>
<dbReference type="GO" id="GO:0032259">
    <property type="term" value="P:methylation"/>
    <property type="evidence" value="ECO:0007669"/>
    <property type="project" value="UniProtKB-KW"/>
</dbReference>
<dbReference type="PANTHER" id="PTHR43712">
    <property type="entry name" value="PUTATIVE (AFU_ORTHOLOGUE AFUA_4G14580)-RELATED"/>
    <property type="match status" value="1"/>
</dbReference>
<name>F5RNC2_9FIRM</name>
<gene>
    <name evidence="5" type="ORF">HMPREF9081_1758</name>
</gene>
<dbReference type="PROSITE" id="PS51683">
    <property type="entry name" value="SAM_OMT_II"/>
    <property type="match status" value="1"/>
</dbReference>
<keyword evidence="1" id="KW-0489">Methyltransferase</keyword>
<dbReference type="InterPro" id="IPR016461">
    <property type="entry name" value="COMT-like"/>
</dbReference>
<protein>
    <recommendedName>
        <fullName evidence="4">O-methyltransferase C-terminal domain-containing protein</fullName>
    </recommendedName>
</protein>
<proteinExistence type="predicted"/>
<accession>F5RNC2</accession>
<comment type="caution">
    <text evidence="5">The sequence shown here is derived from an EMBL/GenBank/DDBJ whole genome shotgun (WGS) entry which is preliminary data.</text>
</comment>
<dbReference type="HOGENOM" id="CLU_005533_4_3_9"/>
<evidence type="ECO:0000313" key="5">
    <source>
        <dbReference type="EMBL" id="EGK58991.1"/>
    </source>
</evidence>
<dbReference type="InterPro" id="IPR036388">
    <property type="entry name" value="WH-like_DNA-bd_sf"/>
</dbReference>
<keyword evidence="2" id="KW-0808">Transferase</keyword>
<evidence type="ECO:0000256" key="2">
    <source>
        <dbReference type="ARBA" id="ARBA00022679"/>
    </source>
</evidence>
<dbReference type="Gene3D" id="3.40.50.150">
    <property type="entry name" value="Vaccinia Virus protein VP39"/>
    <property type="match status" value="1"/>
</dbReference>
<dbReference type="Gene3D" id="1.10.10.10">
    <property type="entry name" value="Winged helix-like DNA-binding domain superfamily/Winged helix DNA-binding domain"/>
    <property type="match status" value="1"/>
</dbReference>
<dbReference type="Pfam" id="PF00891">
    <property type="entry name" value="Methyltransf_2"/>
    <property type="match status" value="1"/>
</dbReference>